<evidence type="ECO:0000259" key="7">
    <source>
        <dbReference type="Pfam" id="PF03633"/>
    </source>
</evidence>
<dbReference type="InterPro" id="IPR005194">
    <property type="entry name" value="Glyco_hydro_65_C"/>
</dbReference>
<dbReference type="SUPFAM" id="SSF74650">
    <property type="entry name" value="Galactose mutarotase-like"/>
    <property type="match status" value="1"/>
</dbReference>
<dbReference type="InterPro" id="IPR037018">
    <property type="entry name" value="GH65_N"/>
</dbReference>
<proteinExistence type="inferred from homology"/>
<dbReference type="OrthoDB" id="9816160at2"/>
<feature type="binding site" evidence="5">
    <location>
        <begin position="604"/>
        <end position="605"/>
    </location>
    <ligand>
        <name>substrate</name>
    </ligand>
</feature>
<dbReference type="EC" id="2.4.1.64" evidence="9"/>
<keyword evidence="10" id="KW-1185">Reference proteome</keyword>
<dbReference type="InterPro" id="IPR011013">
    <property type="entry name" value="Gal_mutarotase_sf_dom"/>
</dbReference>
<name>A0A2S2E6V4_9ALTE</name>
<sequence length="771" mass="88167">MINATHSPKFAVEPWHLTSKQQQSGNPQLEETLFALANGYIGSRGTDTQAPEAGQPHCEGTYLNGVYSREPIQYGEKAYGYASHNDKILQVPNGKRLDIWVDGQPLTTANAIADEQRLDMSDATLTRTTQWTLTNGHSLTLTCQRLVSLAESQLMVQRLEFNYQGPSVTLEVRSLLDADYGVKFDSDDPRAGQLNMAENLTLQDSQVDDTRTWMRHRVNHTPFIIDSATALHFSRPPEQSEVQQLPAQVGQTLRFHLDGKPLILEKHVAYRHQGPGDQGLSEVEQVLDKALRLGWEGAYQDHQRQAEAFWHSSQVSIDGDDALEQGLRFNMLHLFMSTGRSGFNNIGAKGLTGHGYDGHYFWDTEIYILAFLTHTNPELAKQCLKYRYHYLDGARQRARTMSHKRGALFPWRTIGGDECSAYYPAGTAQYHINAAIAFGVKRYLDNTHDWGFIRENGAELVFETARLWLDLGHFNPARQDLFCIDEVTGPDEYSALVNNNFYTNAMAQAHLRFAVQIAHHLSQHYQEDWQRLVSELGLEAREVDLWHDAAEAMYLPYDESRGISKQDDLFLERERWDFANTPADHYPLLLHYHPLVLYRHQVLKQADVILAMFLLDDRFDPALKQRNLDYYEPLTTHDSTLSSCIHSIAFAELGQLQRAYEFYHDTVRMDIDNRHANTEYGIHTACMAGSWMGIVNGFAGLRIRHDGPYLSPRLPEQWQGYQFRFRYLDCLLEVKVTARNTTYTLLEGEAMTLHHYDQSLSLVPNRPNQIA</sequence>
<evidence type="ECO:0000256" key="5">
    <source>
        <dbReference type="PIRSR" id="PIRSR036289-51"/>
    </source>
</evidence>
<dbReference type="Gene3D" id="1.50.10.10">
    <property type="match status" value="1"/>
</dbReference>
<dbReference type="Pfam" id="PF03633">
    <property type="entry name" value="Glyco_hydro_65C"/>
    <property type="match status" value="1"/>
</dbReference>
<dbReference type="GO" id="GO:0005975">
    <property type="term" value="P:carbohydrate metabolic process"/>
    <property type="evidence" value="ECO:0007669"/>
    <property type="project" value="InterPro"/>
</dbReference>
<protein>
    <submittedName>
        <fullName evidence="9">Alpha,alpha-trehalose phosphorylase</fullName>
        <ecNumber evidence="9">2.4.1.64</ecNumber>
    </submittedName>
</protein>
<feature type="binding site" evidence="5">
    <location>
        <begin position="362"/>
        <end position="363"/>
    </location>
    <ligand>
        <name>substrate</name>
    </ligand>
</feature>
<dbReference type="EMBL" id="CP029347">
    <property type="protein sequence ID" value="AWL12970.1"/>
    <property type="molecule type" value="Genomic_DNA"/>
</dbReference>
<dbReference type="InterPro" id="IPR017045">
    <property type="entry name" value="Malt_Pase/Glycosyl_Hdrlase"/>
</dbReference>
<dbReference type="RefSeq" id="WP_109340496.1">
    <property type="nucleotide sequence ID" value="NZ_CP029347.1"/>
</dbReference>
<comment type="similarity">
    <text evidence="1">Belongs to the glycosyl hydrolase 65 family.</text>
</comment>
<dbReference type="PANTHER" id="PTHR11051">
    <property type="entry name" value="GLYCOSYL HYDROLASE-RELATED"/>
    <property type="match status" value="1"/>
</dbReference>
<dbReference type="GO" id="GO:0030246">
    <property type="term" value="F:carbohydrate binding"/>
    <property type="evidence" value="ECO:0007669"/>
    <property type="project" value="InterPro"/>
</dbReference>
<dbReference type="InterPro" id="IPR008928">
    <property type="entry name" value="6-hairpin_glycosidase_sf"/>
</dbReference>
<evidence type="ECO:0000256" key="2">
    <source>
        <dbReference type="ARBA" id="ARBA00022676"/>
    </source>
</evidence>
<dbReference type="AlphaFoldDB" id="A0A2S2E6V4"/>
<dbReference type="KEGG" id="salh:HMF8227_02518"/>
<gene>
    <name evidence="9" type="ORF">HMF8227_02518</name>
</gene>
<evidence type="ECO:0000256" key="3">
    <source>
        <dbReference type="ARBA" id="ARBA00022679"/>
    </source>
</evidence>
<organism evidence="9 10">
    <name type="scientific">Saliniradius amylolyticus</name>
    <dbReference type="NCBI Taxonomy" id="2183582"/>
    <lineage>
        <taxon>Bacteria</taxon>
        <taxon>Pseudomonadati</taxon>
        <taxon>Pseudomonadota</taxon>
        <taxon>Gammaproteobacteria</taxon>
        <taxon>Alteromonadales</taxon>
        <taxon>Alteromonadaceae</taxon>
        <taxon>Saliniradius</taxon>
    </lineage>
</organism>
<dbReference type="PANTHER" id="PTHR11051:SF8">
    <property type="entry name" value="PROTEIN-GLUCOSYLGALACTOSYLHYDROXYLYSINE GLUCOSIDASE"/>
    <property type="match status" value="1"/>
</dbReference>
<dbReference type="Gene3D" id="2.60.420.10">
    <property type="entry name" value="Maltose phosphorylase, domain 3"/>
    <property type="match status" value="1"/>
</dbReference>
<dbReference type="SUPFAM" id="SSF48208">
    <property type="entry name" value="Six-hairpin glycosidases"/>
    <property type="match status" value="1"/>
</dbReference>
<feature type="domain" description="Glycoside hydrolase family 65 N-terminal" evidence="8">
    <location>
        <begin position="25"/>
        <end position="270"/>
    </location>
</feature>
<evidence type="ECO:0000256" key="1">
    <source>
        <dbReference type="ARBA" id="ARBA00006768"/>
    </source>
</evidence>
<dbReference type="InterPro" id="IPR005195">
    <property type="entry name" value="Glyco_hydro_65_M"/>
</dbReference>
<dbReference type="InterPro" id="IPR005196">
    <property type="entry name" value="Glyco_hydro_65_N"/>
</dbReference>
<feature type="domain" description="Glycoside hydrolase family 65 C-terminal" evidence="7">
    <location>
        <begin position="701"/>
        <end position="762"/>
    </location>
</feature>
<feature type="active site" description="Proton donor" evidence="4">
    <location>
        <position position="492"/>
    </location>
</feature>
<dbReference type="GO" id="GO:0047656">
    <property type="term" value="F:alpha,alpha-trehalose phosphorylase activity"/>
    <property type="evidence" value="ECO:0007669"/>
    <property type="project" value="UniProtKB-EC"/>
</dbReference>
<dbReference type="PIRSF" id="PIRSF036289">
    <property type="entry name" value="Glycosyl_hydrolase_malt_phosph"/>
    <property type="match status" value="1"/>
</dbReference>
<evidence type="ECO:0000313" key="10">
    <source>
        <dbReference type="Proteomes" id="UP000245728"/>
    </source>
</evidence>
<dbReference type="InterPro" id="IPR012341">
    <property type="entry name" value="6hp_glycosidase-like_sf"/>
</dbReference>
<evidence type="ECO:0000313" key="9">
    <source>
        <dbReference type="EMBL" id="AWL12970.1"/>
    </source>
</evidence>
<keyword evidence="2 9" id="KW-0328">Glycosyltransferase</keyword>
<dbReference type="Gene3D" id="2.70.98.40">
    <property type="entry name" value="Glycoside hydrolase, family 65, N-terminal domain"/>
    <property type="match status" value="1"/>
</dbReference>
<keyword evidence="3 9" id="KW-0808">Transferase</keyword>
<evidence type="ECO:0000259" key="8">
    <source>
        <dbReference type="Pfam" id="PF03636"/>
    </source>
</evidence>
<dbReference type="GO" id="GO:0004553">
    <property type="term" value="F:hydrolase activity, hydrolyzing O-glycosyl compounds"/>
    <property type="evidence" value="ECO:0007669"/>
    <property type="project" value="TreeGrafter"/>
</dbReference>
<evidence type="ECO:0000256" key="4">
    <source>
        <dbReference type="PIRSR" id="PIRSR036289-50"/>
    </source>
</evidence>
<evidence type="ECO:0000259" key="6">
    <source>
        <dbReference type="Pfam" id="PF03632"/>
    </source>
</evidence>
<dbReference type="Pfam" id="PF03632">
    <property type="entry name" value="Glyco_hydro_65m"/>
    <property type="match status" value="1"/>
</dbReference>
<accession>A0A2S2E6V4</accession>
<feature type="domain" description="Glycoside hydrolase family 65 central catalytic" evidence="6">
    <location>
        <begin position="328"/>
        <end position="692"/>
    </location>
</feature>
<dbReference type="Proteomes" id="UP000245728">
    <property type="component" value="Chromosome"/>
</dbReference>
<reference evidence="9 10" key="1">
    <citation type="submission" date="2018-05" db="EMBL/GenBank/DDBJ databases">
        <title>Salinimonas sp. HMF8227 Genome sequencing and assembly.</title>
        <authorList>
            <person name="Kang H."/>
            <person name="Kang J."/>
            <person name="Cha I."/>
            <person name="Kim H."/>
            <person name="Joh K."/>
        </authorList>
    </citation>
    <scope>NUCLEOTIDE SEQUENCE [LARGE SCALE GENOMIC DNA]</scope>
    <source>
        <strain evidence="9 10">HMF8227</strain>
    </source>
</reference>
<dbReference type="Pfam" id="PF03636">
    <property type="entry name" value="Glyco_hydro_65N"/>
    <property type="match status" value="1"/>
</dbReference>